<keyword evidence="4" id="KW-1185">Reference proteome</keyword>
<name>A0ABW3NIE7_9BACI</name>
<dbReference type="PANTHER" id="PTHR42949:SF3">
    <property type="entry name" value="ANAEROBIC GLYCEROL-3-PHOSPHATE DEHYDROGENASE SUBUNIT B"/>
    <property type="match status" value="1"/>
</dbReference>
<dbReference type="RefSeq" id="WP_379593633.1">
    <property type="nucleotide sequence ID" value="NZ_JBHTKK010000023.1"/>
</dbReference>
<dbReference type="InterPro" id="IPR041117">
    <property type="entry name" value="SoxA_A3"/>
</dbReference>
<dbReference type="EMBL" id="JBHTKK010000023">
    <property type="protein sequence ID" value="MFD1067512.1"/>
    <property type="molecule type" value="Genomic_DNA"/>
</dbReference>
<keyword evidence="1" id="KW-0560">Oxidoreductase</keyword>
<dbReference type="CDD" id="cd19946">
    <property type="entry name" value="GlpA-like_Fer2_BFD-like"/>
    <property type="match status" value="1"/>
</dbReference>
<dbReference type="Proteomes" id="UP001597041">
    <property type="component" value="Unassembled WGS sequence"/>
</dbReference>
<evidence type="ECO:0000259" key="2">
    <source>
        <dbReference type="Pfam" id="PF17806"/>
    </source>
</evidence>
<proteinExistence type="predicted"/>
<evidence type="ECO:0000256" key="1">
    <source>
        <dbReference type="ARBA" id="ARBA00023002"/>
    </source>
</evidence>
<protein>
    <submittedName>
        <fullName evidence="3">(2Fe-2S)-binding protein</fullName>
    </submittedName>
</protein>
<sequence>MDKSTIVCRCEEINIDEIETAIKNGAESFDDIKRLTRCGMGPCQSKVCFNPVSEIIADCTGKTLNEIGLPRFRMPLKMVRMSALAQESEDGSVVSVFGESVEDGESKNG</sequence>
<dbReference type="InterPro" id="IPR041854">
    <property type="entry name" value="BFD-like_2Fe2S-bd_dom_sf"/>
</dbReference>
<evidence type="ECO:0000313" key="4">
    <source>
        <dbReference type="Proteomes" id="UP001597041"/>
    </source>
</evidence>
<dbReference type="Pfam" id="PF17806">
    <property type="entry name" value="SO_alpha_A3"/>
    <property type="match status" value="1"/>
</dbReference>
<gene>
    <name evidence="3" type="ORF">ACFQ19_16010</name>
</gene>
<accession>A0ABW3NIE7</accession>
<organism evidence="3 4">
    <name type="scientific">Oceanobacillus locisalsi</name>
    <dbReference type="NCBI Taxonomy" id="546107"/>
    <lineage>
        <taxon>Bacteria</taxon>
        <taxon>Bacillati</taxon>
        <taxon>Bacillota</taxon>
        <taxon>Bacilli</taxon>
        <taxon>Bacillales</taxon>
        <taxon>Bacillaceae</taxon>
        <taxon>Oceanobacillus</taxon>
    </lineage>
</organism>
<feature type="domain" description="SoxA A3" evidence="2">
    <location>
        <begin position="5"/>
        <end position="85"/>
    </location>
</feature>
<comment type="caution">
    <text evidence="3">The sequence shown here is derived from an EMBL/GenBank/DDBJ whole genome shotgun (WGS) entry which is preliminary data.</text>
</comment>
<evidence type="ECO:0000313" key="3">
    <source>
        <dbReference type="EMBL" id="MFD1067512.1"/>
    </source>
</evidence>
<reference evidence="4" key="1">
    <citation type="journal article" date="2019" name="Int. J. Syst. Evol. Microbiol.">
        <title>The Global Catalogue of Microorganisms (GCM) 10K type strain sequencing project: providing services to taxonomists for standard genome sequencing and annotation.</title>
        <authorList>
            <consortium name="The Broad Institute Genomics Platform"/>
            <consortium name="The Broad Institute Genome Sequencing Center for Infectious Disease"/>
            <person name="Wu L."/>
            <person name="Ma J."/>
        </authorList>
    </citation>
    <scope>NUCLEOTIDE SEQUENCE [LARGE SCALE GENOMIC DNA]</scope>
    <source>
        <strain evidence="4">CCUG 56608</strain>
    </source>
</reference>
<dbReference type="Gene3D" id="1.10.10.1100">
    <property type="entry name" value="BFD-like [2Fe-2S]-binding domain"/>
    <property type="match status" value="1"/>
</dbReference>
<dbReference type="PANTHER" id="PTHR42949">
    <property type="entry name" value="ANAEROBIC GLYCEROL-3-PHOSPHATE DEHYDROGENASE SUBUNIT B"/>
    <property type="match status" value="1"/>
</dbReference>
<dbReference type="InterPro" id="IPR051691">
    <property type="entry name" value="Metab_Enz_Cyan_OpOx_G3PDH"/>
</dbReference>